<organism evidence="1">
    <name type="scientific">Aedes aegypti</name>
    <name type="common">Yellowfever mosquito</name>
    <name type="synonym">Culex aegypti</name>
    <dbReference type="NCBI Taxonomy" id="7159"/>
    <lineage>
        <taxon>Eukaryota</taxon>
        <taxon>Metazoa</taxon>
        <taxon>Ecdysozoa</taxon>
        <taxon>Arthropoda</taxon>
        <taxon>Hexapoda</taxon>
        <taxon>Insecta</taxon>
        <taxon>Pterygota</taxon>
        <taxon>Neoptera</taxon>
        <taxon>Endopterygota</taxon>
        <taxon>Diptera</taxon>
        <taxon>Nematocera</taxon>
        <taxon>Culicoidea</taxon>
        <taxon>Culicidae</taxon>
        <taxon>Culicinae</taxon>
        <taxon>Aedini</taxon>
        <taxon>Aedes</taxon>
        <taxon>Stegomyia</taxon>
    </lineage>
</organism>
<proteinExistence type="evidence at transcript level"/>
<reference evidence="1" key="1">
    <citation type="journal article" date="2016" name="PLoS ONE">
        <title>A Deep Insight into the Sialome of Male and Female Aedes aegypti Mosquitoes.</title>
        <authorList>
            <person name="Ribeiro J.M."/>
            <person name="Martin-Martin I."/>
            <person name="Arca B."/>
            <person name="Calvo E."/>
        </authorList>
    </citation>
    <scope>NUCLEOTIDE SEQUENCE</scope>
    <source>
        <strain evidence="1">Liverpool</strain>
        <tissue evidence="1">Salivary glands</tissue>
    </source>
</reference>
<dbReference type="EMBL" id="GDUN01000420">
    <property type="protein sequence ID" value="JAN95499.1"/>
    <property type="molecule type" value="mRNA"/>
</dbReference>
<dbReference type="AlphaFoldDB" id="A0A0P6IUK4"/>
<name>A0A0P6IUK4_AEDAE</name>
<sequence length="73" mass="8348">MRALHWTDKLDSSCRLIIEHALIILLSFRCNQTVALLQNGSSDAYVEKLMGTLMTKRNEASKRIFTSIYMGNK</sequence>
<evidence type="ECO:0000313" key="1">
    <source>
        <dbReference type="EMBL" id="JAN95499.1"/>
    </source>
</evidence>
<accession>A0A0P6IUK4</accession>
<protein>
    <submittedName>
        <fullName evidence="1">Uncharacterized protein</fullName>
    </submittedName>
</protein>